<dbReference type="SFLD" id="SFLDG01216">
    <property type="entry name" value="thioether_bond_formation_requi"/>
    <property type="match status" value="1"/>
</dbReference>
<dbReference type="InterPro" id="IPR007197">
    <property type="entry name" value="rSAM"/>
</dbReference>
<dbReference type="Pfam" id="PF05402">
    <property type="entry name" value="PqqD"/>
    <property type="match status" value="1"/>
</dbReference>
<dbReference type="AlphaFoldDB" id="A5ZTE2"/>
<keyword evidence="2" id="KW-0479">Metal-binding</keyword>
<dbReference type="GO" id="GO:0051536">
    <property type="term" value="F:iron-sulfur cluster binding"/>
    <property type="evidence" value="ECO:0007669"/>
    <property type="project" value="UniProtKB-KW"/>
</dbReference>
<dbReference type="SFLD" id="SFLDG01067">
    <property type="entry name" value="SPASM/twitch_domain_containing"/>
    <property type="match status" value="1"/>
</dbReference>
<dbReference type="HOGENOM" id="CLU_009273_4_1_9"/>
<dbReference type="SFLD" id="SFLDS00029">
    <property type="entry name" value="Radical_SAM"/>
    <property type="match status" value="1"/>
</dbReference>
<keyword evidence="3" id="KW-0408">Iron</keyword>
<dbReference type="InterPro" id="IPR058240">
    <property type="entry name" value="rSAM_sf"/>
</dbReference>
<dbReference type="EMBL" id="AAVO02000009">
    <property type="protein sequence ID" value="EDM87097.1"/>
    <property type="molecule type" value="Genomic_DNA"/>
</dbReference>
<dbReference type="PANTHER" id="PTHR11228:SF7">
    <property type="entry name" value="PQQA PEPTIDE CYCLASE"/>
    <property type="match status" value="1"/>
</dbReference>
<dbReference type="PROSITE" id="PS51918">
    <property type="entry name" value="RADICAL_SAM"/>
    <property type="match status" value="1"/>
</dbReference>
<dbReference type="GO" id="GO:0046872">
    <property type="term" value="F:metal ion binding"/>
    <property type="evidence" value="ECO:0007669"/>
    <property type="project" value="UniProtKB-KW"/>
</dbReference>
<comment type="caution">
    <text evidence="6">The sequence shown here is derived from an EMBL/GenBank/DDBJ whole genome shotgun (WGS) entry which is preliminary data.</text>
</comment>
<dbReference type="Gene3D" id="3.20.20.70">
    <property type="entry name" value="Aldolase class I"/>
    <property type="match status" value="1"/>
</dbReference>
<dbReference type="CDD" id="cd01335">
    <property type="entry name" value="Radical_SAM"/>
    <property type="match status" value="1"/>
</dbReference>
<dbReference type="InterPro" id="IPR013785">
    <property type="entry name" value="Aldolase_TIM"/>
</dbReference>
<dbReference type="InterPro" id="IPR006638">
    <property type="entry name" value="Elp3/MiaA/NifB-like_rSAM"/>
</dbReference>
<dbReference type="Pfam" id="PF04055">
    <property type="entry name" value="Radical_SAM"/>
    <property type="match status" value="1"/>
</dbReference>
<evidence type="ECO:0000256" key="2">
    <source>
        <dbReference type="ARBA" id="ARBA00022723"/>
    </source>
</evidence>
<evidence type="ECO:0000259" key="5">
    <source>
        <dbReference type="PROSITE" id="PS51918"/>
    </source>
</evidence>
<evidence type="ECO:0000256" key="3">
    <source>
        <dbReference type="ARBA" id="ARBA00023004"/>
    </source>
</evidence>
<dbReference type="Gene3D" id="1.10.10.1150">
    <property type="entry name" value="Coenzyme PQQ synthesis protein D (PqqD)"/>
    <property type="match status" value="1"/>
</dbReference>
<dbReference type="SFLD" id="SFLDG01386">
    <property type="entry name" value="main_SPASM_domain-containing"/>
    <property type="match status" value="1"/>
</dbReference>
<dbReference type="PANTHER" id="PTHR11228">
    <property type="entry name" value="RADICAL SAM DOMAIN PROTEIN"/>
    <property type="match status" value="1"/>
</dbReference>
<evidence type="ECO:0000313" key="7">
    <source>
        <dbReference type="Proteomes" id="UP000006002"/>
    </source>
</evidence>
<protein>
    <submittedName>
        <fullName evidence="6">Putative antilisterial bacteriocin subtilosin biosynthesis protein AlbA</fullName>
    </submittedName>
</protein>
<reference evidence="6 7" key="2">
    <citation type="submission" date="2007-04" db="EMBL/GenBank/DDBJ databases">
        <title>Draft genome sequence of Ruminococcus obeum (ATCC 29174).</title>
        <authorList>
            <person name="Sudarsanam P."/>
            <person name="Ley R."/>
            <person name="Guruge J."/>
            <person name="Turnbaugh P.J."/>
            <person name="Mahowald M."/>
            <person name="Liep D."/>
            <person name="Gordon J."/>
        </authorList>
    </citation>
    <scope>NUCLEOTIDE SEQUENCE [LARGE SCALE GENOMIC DNA]</scope>
    <source>
        <strain evidence="6 7">ATCC 29174</strain>
    </source>
</reference>
<evidence type="ECO:0000256" key="1">
    <source>
        <dbReference type="ARBA" id="ARBA00022691"/>
    </source>
</evidence>
<dbReference type="SUPFAM" id="SSF102114">
    <property type="entry name" value="Radical SAM enzymes"/>
    <property type="match status" value="1"/>
</dbReference>
<keyword evidence="1" id="KW-0949">S-adenosyl-L-methionine</keyword>
<accession>A5ZTE2</accession>
<dbReference type="SMART" id="SM00729">
    <property type="entry name" value="Elp3"/>
    <property type="match status" value="1"/>
</dbReference>
<dbReference type="GO" id="GO:0003824">
    <property type="term" value="F:catalytic activity"/>
    <property type="evidence" value="ECO:0007669"/>
    <property type="project" value="InterPro"/>
</dbReference>
<gene>
    <name evidence="6" type="ORF">RUMOBE_02271</name>
</gene>
<feature type="domain" description="Radical SAM core" evidence="5">
    <location>
        <begin position="142"/>
        <end position="355"/>
    </location>
</feature>
<dbReference type="SFLD" id="SFLDF00315">
    <property type="entry name" value="antilisterial_bacteriocin_subt"/>
    <property type="match status" value="1"/>
</dbReference>
<evidence type="ECO:0000313" key="6">
    <source>
        <dbReference type="EMBL" id="EDM87097.1"/>
    </source>
</evidence>
<dbReference type="InterPro" id="IPR041881">
    <property type="entry name" value="PqqD_sf"/>
</dbReference>
<evidence type="ECO:0000256" key="4">
    <source>
        <dbReference type="ARBA" id="ARBA00023014"/>
    </source>
</evidence>
<dbReference type="eggNOG" id="COG0535">
    <property type="taxonomic scope" value="Bacteria"/>
</dbReference>
<name>A5ZTE2_9FIRM</name>
<keyword evidence="4" id="KW-0411">Iron-sulfur</keyword>
<dbReference type="InterPro" id="IPR050377">
    <property type="entry name" value="Radical_SAM_PqqE_MftC-like"/>
</dbReference>
<reference evidence="6 7" key="1">
    <citation type="submission" date="2007-03" db="EMBL/GenBank/DDBJ databases">
        <authorList>
            <person name="Fulton L."/>
            <person name="Clifton S."/>
            <person name="Fulton B."/>
            <person name="Xu J."/>
            <person name="Minx P."/>
            <person name="Pepin K.H."/>
            <person name="Johnson M."/>
            <person name="Thiruvilangam P."/>
            <person name="Bhonagiri V."/>
            <person name="Nash W.E."/>
            <person name="Mardis E.R."/>
            <person name="Wilson R.K."/>
        </authorList>
    </citation>
    <scope>NUCLEOTIDE SEQUENCE [LARGE SCALE GENOMIC DNA]</scope>
    <source>
        <strain evidence="6 7">ATCC 29174</strain>
    </source>
</reference>
<dbReference type="Pfam" id="PF13186">
    <property type="entry name" value="SPASM"/>
    <property type="match status" value="1"/>
</dbReference>
<sequence length="480" mass="54692">MLLHLLTKFKIFTENSYQFSGSYFWKGGTYMYPLLKWNVVLVKQYEKSYIYNLSRKENGIIVSSHFMYEIINKDATYILELCNGARKIEDIVKILSEKIKQKSEDIETIVDEFLQESVKKGYIEFREKPNIQKIKVLGDSESYTPFHAEFEITKKCPLKCLHCYNNSGNKKDDELSSDEIIKIMSDLKQSGVIKVALTGGEPTAKKGFTDICRYASENFLAVAVMSNGYLITEKILQEISECKNNTVFQISIDGNKEHHNMIRGVKDSYEKACNAITLLKKYGFKVAISSTFNKDNICDIEEITRTVKELGAMQITYGLTMDVGRAASNELANQLNVEEFYSITLKMKKEYSSINFFVNVSDEVGGKAENVSYKNNCGLGLNQIAIRENGDVSPCVCFFYSMGNLKKNKLSQILTKDVGNTIKDLMSPNFYLCHECTNGNSCTQCIANVYESELTKTNCNWRTENERVLKILNQILKPIQ</sequence>
<dbReference type="Proteomes" id="UP000006002">
    <property type="component" value="Unassembled WGS sequence"/>
</dbReference>
<dbReference type="InterPro" id="IPR008792">
    <property type="entry name" value="PQQD"/>
</dbReference>
<organism evidence="6 7">
    <name type="scientific">Blautia obeum ATCC 29174</name>
    <dbReference type="NCBI Taxonomy" id="411459"/>
    <lineage>
        <taxon>Bacteria</taxon>
        <taxon>Bacillati</taxon>
        <taxon>Bacillota</taxon>
        <taxon>Clostridia</taxon>
        <taxon>Lachnospirales</taxon>
        <taxon>Lachnospiraceae</taxon>
        <taxon>Blautia</taxon>
    </lineage>
</organism>
<dbReference type="InterPro" id="IPR023885">
    <property type="entry name" value="4Fe4S-binding_SPASM_dom"/>
</dbReference>
<proteinExistence type="predicted"/>